<dbReference type="Pfam" id="PF13960">
    <property type="entry name" value="DUF4218"/>
    <property type="match status" value="1"/>
</dbReference>
<evidence type="ECO:0000256" key="1">
    <source>
        <dbReference type="SAM" id="MobiDB-lite"/>
    </source>
</evidence>
<feature type="compositionally biased region" description="Acidic residues" evidence="1">
    <location>
        <begin position="801"/>
        <end position="813"/>
    </location>
</feature>
<protein>
    <submittedName>
        <fullName evidence="4">Transposon, En/Spm-like protein</fullName>
    </submittedName>
</protein>
<reference evidence="4 5" key="1">
    <citation type="submission" date="2019-08" db="EMBL/GenBank/DDBJ databases">
        <title>Draft genome sequences of two oriental melons (Cucumis melo L. var makuwa).</title>
        <authorList>
            <person name="Kwon S.-Y."/>
        </authorList>
    </citation>
    <scope>NUCLEOTIDE SEQUENCE [LARGE SCALE GENOMIC DNA]</scope>
    <source>
        <strain evidence="5">cv. Chang Bougi</strain>
        <tissue evidence="4">Leaf</tissue>
    </source>
</reference>
<dbReference type="PANTHER" id="PTHR48258:SF6">
    <property type="entry name" value="LEUCINE-RICH REPEAT DOMAIN, L DOMAIN-CONTAINING PROTEIN"/>
    <property type="match status" value="1"/>
</dbReference>
<dbReference type="InterPro" id="IPR025312">
    <property type="entry name" value="DUF4216"/>
</dbReference>
<dbReference type="Proteomes" id="UP000321947">
    <property type="component" value="Unassembled WGS sequence"/>
</dbReference>
<sequence length="831" mass="96595">MDDEMVEMIHDLHGPMFEECRRESNEQDESDKISGMFPEIEEELYPGCLKFTSFNFLVKLMHIKVLNRWSDKSFDMLLELLNEAFPNGVKLPVSYYEAKKRLRDLGMGYESIHVCKFDCALFWKDYASLDKCPHCGESRYRLNDRKGKQIPHKVLRYFPLKARLQRLFLSKHTAEDMRWHKDKRCETEGILRHPADAEGWKHFDEQYPCFASDARNVRLALSSDGFNPFGNMSTSYSMWPVILIPYNLPPWKCMKAPFTFLSLLIPGPRSPGKEIDIYLQPLIDELNELWVDGIQTYDSFSASFFQLRAALLWTINDFPAYGDLSGWRTKGTILNIDGKTKDTIKAREDLANLKIRKELHIQEIGNKRVKPHASYKLTAAEKVDFCTFLKSVKFPDGFASNISRCVNLKEDKIYGLKSHDCHVLLQRLLPIGIRPYLRKDISTTISELSNFFHALCKKTLSISELDKMQDDIVVILCKLEKIFPPAFFDVMVHLAVHLRWEARIIGPVGYSWTYPIERSLCYLKQYVRNKARPEGSIAEAYVINESLNFCSMYLRGTETRWLGGVGFRQLTPDELEKSHWLHELAKHREHMRILESSNGNGDLYKRQQLEFPTWFKAKAQRLDCDKFISDDLYALACGPNDFARSYSGCITNGVRFHTKDRDSRRTSQNSGVVLFKCEWYDTSLRKNRINIVDGFTSINIRNRWYKDEPFILVSQAAQVFYVDDYKLGQDWKIVQQIQPRHVWDIPEIESNELEVTSDETISTCYPRVEHNLDSQTFNREDVEPSIIGDQEDIIAQLPEEASTDEALVDEEDFGSNNSSDESMSDEDYDNY</sequence>
<evidence type="ECO:0000313" key="4">
    <source>
        <dbReference type="EMBL" id="TYK21105.1"/>
    </source>
</evidence>
<evidence type="ECO:0000313" key="5">
    <source>
        <dbReference type="Proteomes" id="UP000321947"/>
    </source>
</evidence>
<feature type="compositionally biased region" description="Acidic residues" evidence="1">
    <location>
        <begin position="822"/>
        <end position="831"/>
    </location>
</feature>
<comment type="caution">
    <text evidence="4">The sequence shown here is derived from an EMBL/GenBank/DDBJ whole genome shotgun (WGS) entry which is preliminary data.</text>
</comment>
<dbReference type="Pfam" id="PF13952">
    <property type="entry name" value="DUF4216"/>
    <property type="match status" value="1"/>
</dbReference>
<dbReference type="InterPro" id="IPR004242">
    <property type="entry name" value="Transposase_21"/>
</dbReference>
<gene>
    <name evidence="4" type="ORF">E5676_scaffold392G00740</name>
</gene>
<dbReference type="Pfam" id="PF02992">
    <property type="entry name" value="Transposase_21"/>
    <property type="match status" value="1"/>
</dbReference>
<name>A0A5D3DC10_CUCMM</name>
<organism evidence="4 5">
    <name type="scientific">Cucumis melo var. makuwa</name>
    <name type="common">Oriental melon</name>
    <dbReference type="NCBI Taxonomy" id="1194695"/>
    <lineage>
        <taxon>Eukaryota</taxon>
        <taxon>Viridiplantae</taxon>
        <taxon>Streptophyta</taxon>
        <taxon>Embryophyta</taxon>
        <taxon>Tracheophyta</taxon>
        <taxon>Spermatophyta</taxon>
        <taxon>Magnoliopsida</taxon>
        <taxon>eudicotyledons</taxon>
        <taxon>Gunneridae</taxon>
        <taxon>Pentapetalae</taxon>
        <taxon>rosids</taxon>
        <taxon>fabids</taxon>
        <taxon>Cucurbitales</taxon>
        <taxon>Cucurbitaceae</taxon>
        <taxon>Benincaseae</taxon>
        <taxon>Cucumis</taxon>
    </lineage>
</organism>
<proteinExistence type="predicted"/>
<evidence type="ECO:0000259" key="2">
    <source>
        <dbReference type="Pfam" id="PF13952"/>
    </source>
</evidence>
<dbReference type="EMBL" id="SSTD01005932">
    <property type="protein sequence ID" value="TYK21105.1"/>
    <property type="molecule type" value="Genomic_DNA"/>
</dbReference>
<dbReference type="PANTHER" id="PTHR48258">
    <property type="entry name" value="DUF4218 DOMAIN-CONTAINING PROTEIN-RELATED"/>
    <property type="match status" value="1"/>
</dbReference>
<evidence type="ECO:0000259" key="3">
    <source>
        <dbReference type="Pfam" id="PF13960"/>
    </source>
</evidence>
<feature type="domain" description="DUF4216" evidence="2">
    <location>
        <begin position="669"/>
        <end position="734"/>
    </location>
</feature>
<feature type="domain" description="DUF4218" evidence="3">
    <location>
        <begin position="455"/>
        <end position="560"/>
    </location>
</feature>
<dbReference type="AlphaFoldDB" id="A0A5D3DC10"/>
<dbReference type="InterPro" id="IPR025452">
    <property type="entry name" value="DUF4218"/>
</dbReference>
<feature type="region of interest" description="Disordered" evidence="1">
    <location>
        <begin position="798"/>
        <end position="831"/>
    </location>
</feature>
<accession>A0A5D3DC10</accession>